<dbReference type="AlphaFoldDB" id="A0A9D4UQZ6"/>
<dbReference type="Gene3D" id="3.40.50.150">
    <property type="entry name" value="Vaccinia Virus protein VP39"/>
    <property type="match status" value="1"/>
</dbReference>
<dbReference type="Proteomes" id="UP000886520">
    <property type="component" value="Chromosome 12"/>
</dbReference>
<keyword evidence="4" id="KW-1185">Reference proteome</keyword>
<dbReference type="OrthoDB" id="1980277at2759"/>
<keyword evidence="1" id="KW-0489">Methyltransferase</keyword>
<name>A0A9D4UQZ6_ADICA</name>
<evidence type="ECO:0000256" key="2">
    <source>
        <dbReference type="ARBA" id="ARBA00022679"/>
    </source>
</evidence>
<dbReference type="EMBL" id="JABFUD020000012">
    <property type="protein sequence ID" value="KAI5072227.1"/>
    <property type="molecule type" value="Genomic_DNA"/>
</dbReference>
<dbReference type="SUPFAM" id="SSF53335">
    <property type="entry name" value="S-adenosyl-L-methionine-dependent methyltransferases"/>
    <property type="match status" value="1"/>
</dbReference>
<keyword evidence="2" id="KW-0808">Transferase</keyword>
<evidence type="ECO:0000256" key="1">
    <source>
        <dbReference type="ARBA" id="ARBA00022603"/>
    </source>
</evidence>
<gene>
    <name evidence="3" type="ORF">GOP47_0012333</name>
</gene>
<dbReference type="PRINTS" id="PR00508">
    <property type="entry name" value="S21N4MTFRASE"/>
</dbReference>
<organism evidence="3 4">
    <name type="scientific">Adiantum capillus-veneris</name>
    <name type="common">Maidenhair fern</name>
    <dbReference type="NCBI Taxonomy" id="13818"/>
    <lineage>
        <taxon>Eukaryota</taxon>
        <taxon>Viridiplantae</taxon>
        <taxon>Streptophyta</taxon>
        <taxon>Embryophyta</taxon>
        <taxon>Tracheophyta</taxon>
        <taxon>Polypodiopsida</taxon>
        <taxon>Polypodiidae</taxon>
        <taxon>Polypodiales</taxon>
        <taxon>Pteridineae</taxon>
        <taxon>Pteridaceae</taxon>
        <taxon>Vittarioideae</taxon>
        <taxon>Adiantum</taxon>
    </lineage>
</organism>
<reference evidence="3" key="1">
    <citation type="submission" date="2021-01" db="EMBL/GenBank/DDBJ databases">
        <title>Adiantum capillus-veneris genome.</title>
        <authorList>
            <person name="Fang Y."/>
            <person name="Liao Q."/>
        </authorList>
    </citation>
    <scope>NUCLEOTIDE SEQUENCE</scope>
    <source>
        <strain evidence="3">H3</strain>
        <tissue evidence="3">Leaf</tissue>
    </source>
</reference>
<comment type="caution">
    <text evidence="3">The sequence shown here is derived from an EMBL/GenBank/DDBJ whole genome shotgun (WGS) entry which is preliminary data.</text>
</comment>
<accession>A0A9D4UQZ6</accession>
<dbReference type="GO" id="GO:0008170">
    <property type="term" value="F:N-methyltransferase activity"/>
    <property type="evidence" value="ECO:0007669"/>
    <property type="project" value="InterPro"/>
</dbReference>
<dbReference type="InterPro" id="IPR029063">
    <property type="entry name" value="SAM-dependent_MTases_sf"/>
</dbReference>
<evidence type="ECO:0008006" key="5">
    <source>
        <dbReference type="Google" id="ProtNLM"/>
    </source>
</evidence>
<sequence>MIEKWNCSNWDEVVQYHPDSSKPHVLEKYMLLFSNTNKDPRVAIKQIPLDFEQFLSRCCLESVEEMNSFVTPRSYTLAIADAPYGFNAPNFVNDDIKGEWVMDLFAGTGITIVSALKRGRNVVAVECDPLQVKFIEQRVTALKELPDEFQEEGMKIN</sequence>
<protein>
    <recommendedName>
        <fullName evidence="5">DNA methylase N-4/N-6 domain-containing protein</fullName>
    </recommendedName>
</protein>
<proteinExistence type="predicted"/>
<dbReference type="InterPro" id="IPR001091">
    <property type="entry name" value="RM_Methyltransferase"/>
</dbReference>
<evidence type="ECO:0000313" key="3">
    <source>
        <dbReference type="EMBL" id="KAI5072227.1"/>
    </source>
</evidence>
<dbReference type="GO" id="GO:0032259">
    <property type="term" value="P:methylation"/>
    <property type="evidence" value="ECO:0007669"/>
    <property type="project" value="UniProtKB-KW"/>
</dbReference>
<dbReference type="GO" id="GO:0003677">
    <property type="term" value="F:DNA binding"/>
    <property type="evidence" value="ECO:0007669"/>
    <property type="project" value="InterPro"/>
</dbReference>
<dbReference type="CDD" id="cd02440">
    <property type="entry name" value="AdoMet_MTases"/>
    <property type="match status" value="1"/>
</dbReference>
<evidence type="ECO:0000313" key="4">
    <source>
        <dbReference type="Proteomes" id="UP000886520"/>
    </source>
</evidence>